<dbReference type="GO" id="GO:0016042">
    <property type="term" value="P:lipid catabolic process"/>
    <property type="evidence" value="ECO:0007669"/>
    <property type="project" value="InterPro"/>
</dbReference>
<dbReference type="InterPro" id="IPR029058">
    <property type="entry name" value="AB_hydrolase_fold"/>
</dbReference>
<protein>
    <submittedName>
        <fullName evidence="2">Lipase family protein</fullName>
    </submittedName>
</protein>
<dbReference type="SUPFAM" id="SSF53474">
    <property type="entry name" value="alpha/beta-Hydrolases"/>
    <property type="match status" value="1"/>
</dbReference>
<dbReference type="Pfam" id="PF03583">
    <property type="entry name" value="LIP"/>
    <property type="match status" value="1"/>
</dbReference>
<sequence length="435" mass="45962">MKKMNRLLKLNPNRFTMKSVLAISILSALALSEAFAQNTALPTGPQWGDQNLSAFYRWTDPLPTRPGVMLREEPMKAQPEITKAALAERILYSSTDVRWHAGIVPVSGTLYLPVGEPPAGGWPLVAWAHGTLGVADVCAPSWAGHKPRDATYIQKWLENGFAVVATDYQGLGGPGPHPYLIWEAEGHSVLDAVRAARAAHGDKLAPKVFISGQSQGSGAALGATTVAPNYAPDVPLLATVATGVVSTFPDGPYRPAEAFKVGSPIYLTLMMLGGSLPDEAPPVDNLVTDKGRLVLRAAREGCTGEMRAIAQKDTVTADNAYVQPIANIEASLASPTDMKPVRLPVPVLLGTGLADSVLPPRRQYAAVAALCSAGNEVVWNTYPGATHNGGLIAAFPDALAFFKQTLEGKKTPSNCARITEPGLPTTPAPGIPFND</sequence>
<dbReference type="InterPro" id="IPR005152">
    <property type="entry name" value="Lipase_secreted"/>
</dbReference>
<dbReference type="PANTHER" id="PTHR34853:SF1">
    <property type="entry name" value="LIPASE 5"/>
    <property type="match status" value="1"/>
</dbReference>
<feature type="signal peptide" evidence="1">
    <location>
        <begin position="1"/>
        <end position="36"/>
    </location>
</feature>
<evidence type="ECO:0000313" key="3">
    <source>
        <dbReference type="EMBL" id="MCG2670368.1"/>
    </source>
</evidence>
<proteinExistence type="predicted"/>
<dbReference type="RefSeq" id="WP_232995552.1">
    <property type="nucleotide sequence ID" value="NZ_JAKLTY010000009.1"/>
</dbReference>
<keyword evidence="1" id="KW-0732">Signal</keyword>
<gene>
    <name evidence="3" type="ORF">L6637_25705</name>
    <name evidence="2" type="ORF">L6654_16320</name>
</gene>
<dbReference type="Proteomes" id="UP001139054">
    <property type="component" value="Unassembled WGS sequence"/>
</dbReference>
<comment type="caution">
    <text evidence="2">The sequence shown here is derived from an EMBL/GenBank/DDBJ whole genome shotgun (WGS) entry which is preliminary data.</text>
</comment>
<dbReference type="EMBL" id="JAKLUA010000009">
    <property type="protein sequence ID" value="MCG2670368.1"/>
    <property type="molecule type" value="Genomic_DNA"/>
</dbReference>
<dbReference type="AlphaFoldDB" id="A0A9X1UAA2"/>
<evidence type="ECO:0000256" key="1">
    <source>
        <dbReference type="SAM" id="SignalP"/>
    </source>
</evidence>
<dbReference type="Proteomes" id="UP001139012">
    <property type="component" value="Unassembled WGS sequence"/>
</dbReference>
<dbReference type="PANTHER" id="PTHR34853">
    <property type="match status" value="1"/>
</dbReference>
<evidence type="ECO:0000313" key="4">
    <source>
        <dbReference type="Proteomes" id="UP001139012"/>
    </source>
</evidence>
<evidence type="ECO:0000313" key="2">
    <source>
        <dbReference type="EMBL" id="MCG2628199.1"/>
    </source>
</evidence>
<keyword evidence="4" id="KW-1185">Reference proteome</keyword>
<dbReference type="Gene3D" id="3.40.50.1820">
    <property type="entry name" value="alpha/beta hydrolase"/>
    <property type="match status" value="2"/>
</dbReference>
<evidence type="ECO:0000313" key="5">
    <source>
        <dbReference type="Proteomes" id="UP001139054"/>
    </source>
</evidence>
<dbReference type="PIRSF" id="PIRSF029171">
    <property type="entry name" value="Esterase_LipA"/>
    <property type="match status" value="1"/>
</dbReference>
<feature type="chain" id="PRO_5040960755" evidence="1">
    <location>
        <begin position="37"/>
        <end position="435"/>
    </location>
</feature>
<dbReference type="GO" id="GO:0004806">
    <property type="term" value="F:triacylglycerol lipase activity"/>
    <property type="evidence" value="ECO:0007669"/>
    <property type="project" value="InterPro"/>
</dbReference>
<organism evidence="2 5">
    <name type="scientific">Bradyrhizobium zhengyangense</name>
    <dbReference type="NCBI Taxonomy" id="2911009"/>
    <lineage>
        <taxon>Bacteria</taxon>
        <taxon>Pseudomonadati</taxon>
        <taxon>Pseudomonadota</taxon>
        <taxon>Alphaproteobacteria</taxon>
        <taxon>Hyphomicrobiales</taxon>
        <taxon>Nitrobacteraceae</taxon>
        <taxon>Bradyrhizobium</taxon>
    </lineage>
</organism>
<name>A0A9X1UAA2_9BRAD</name>
<reference evidence="2" key="1">
    <citation type="submission" date="2022-01" db="EMBL/GenBank/DDBJ databases">
        <title>Genome sequnece data of strain Bradyrhizobium sp. nov.</title>
        <authorList>
            <person name="Zhang J."/>
        </authorList>
    </citation>
    <scope>NUCLEOTIDE SEQUENCE</scope>
    <source>
        <strain evidence="3">WYCCWR 12774</strain>
        <strain evidence="2">WYCCWR 13023</strain>
    </source>
</reference>
<accession>A0A9X1UAA2</accession>
<dbReference type="EMBL" id="JAKLTY010000009">
    <property type="protein sequence ID" value="MCG2628199.1"/>
    <property type="molecule type" value="Genomic_DNA"/>
</dbReference>